<protein>
    <recommendedName>
        <fullName evidence="4">Glycosyl hydrolase family 43</fullName>
    </recommendedName>
</protein>
<reference evidence="2 3" key="1">
    <citation type="submission" date="2020-07" db="EMBL/GenBank/DDBJ databases">
        <title>Roseicoccus Jingziensis gen. nov., sp. nov., isolated from coastal seawater.</title>
        <authorList>
            <person name="Feng X."/>
        </authorList>
    </citation>
    <scope>NUCLEOTIDE SEQUENCE [LARGE SCALE GENOMIC DNA]</scope>
    <source>
        <strain evidence="2 3">N1E253</strain>
    </source>
</reference>
<gene>
    <name evidence="2" type="ORF">HW115_05505</name>
</gene>
<name>A0A851GIM1_9BACT</name>
<dbReference type="Proteomes" id="UP000557872">
    <property type="component" value="Unassembled WGS sequence"/>
</dbReference>
<dbReference type="EMBL" id="JACBAZ010000002">
    <property type="protein sequence ID" value="NWK55055.1"/>
    <property type="molecule type" value="Genomic_DNA"/>
</dbReference>
<feature type="signal peptide" evidence="1">
    <location>
        <begin position="1"/>
        <end position="20"/>
    </location>
</feature>
<keyword evidence="3" id="KW-1185">Reference proteome</keyword>
<sequence length="335" mass="37278">MTRSLFILLSVLLLQPLAWSQTTDNLKLADKLEPITQANFFEEEGYATWGGHIVKEGDSYYLIYSRWKTKGGDWLTTSEIAIAQADDLAGPYRHLKVLLKGSGKGHWNELMAHNPKLKKFGDTWHLYFISSRPGKSRNHIRDSQRIGVATSTSITGPFVPSTQAIVEPAKPVFNITVNPGVTQRPDGSYLMILKGDIKAKTPEQAMPQRIQGLATSPTPTGPFSIQPQPAISGMDTEDASLWYDTKRKRYYAIFHAHHYIGLITSTDGIQWDKAQHSKVTGKSFPSPDGKAITVGSIERPFLYIEDGQAKALCLSTRRKGKGYNHGRCLIIPLKP</sequence>
<keyword evidence="1" id="KW-0732">Signal</keyword>
<evidence type="ECO:0000313" key="2">
    <source>
        <dbReference type="EMBL" id="NWK55055.1"/>
    </source>
</evidence>
<dbReference type="Gene3D" id="2.115.10.20">
    <property type="entry name" value="Glycosyl hydrolase domain, family 43"/>
    <property type="match status" value="1"/>
</dbReference>
<dbReference type="RefSeq" id="WP_178931596.1">
    <property type="nucleotide sequence ID" value="NZ_JACBAZ010000002.1"/>
</dbReference>
<organism evidence="2 3">
    <name type="scientific">Oceaniferula marina</name>
    <dbReference type="NCBI Taxonomy" id="2748318"/>
    <lineage>
        <taxon>Bacteria</taxon>
        <taxon>Pseudomonadati</taxon>
        <taxon>Verrucomicrobiota</taxon>
        <taxon>Verrucomicrobiia</taxon>
        <taxon>Verrucomicrobiales</taxon>
        <taxon>Verrucomicrobiaceae</taxon>
        <taxon>Oceaniferula</taxon>
    </lineage>
</organism>
<evidence type="ECO:0000256" key="1">
    <source>
        <dbReference type="SAM" id="SignalP"/>
    </source>
</evidence>
<comment type="caution">
    <text evidence="2">The sequence shown here is derived from an EMBL/GenBank/DDBJ whole genome shotgun (WGS) entry which is preliminary data.</text>
</comment>
<dbReference type="InterPro" id="IPR023296">
    <property type="entry name" value="Glyco_hydro_beta-prop_sf"/>
</dbReference>
<dbReference type="AlphaFoldDB" id="A0A851GIM1"/>
<dbReference type="CDD" id="cd08994">
    <property type="entry name" value="GH43_62_32_68_117_130-like"/>
    <property type="match status" value="1"/>
</dbReference>
<dbReference type="SUPFAM" id="SSF75005">
    <property type="entry name" value="Arabinanase/levansucrase/invertase"/>
    <property type="match status" value="1"/>
</dbReference>
<evidence type="ECO:0008006" key="4">
    <source>
        <dbReference type="Google" id="ProtNLM"/>
    </source>
</evidence>
<evidence type="ECO:0000313" key="3">
    <source>
        <dbReference type="Proteomes" id="UP000557872"/>
    </source>
</evidence>
<proteinExistence type="predicted"/>
<accession>A0A851GIM1</accession>
<feature type="chain" id="PRO_5032299154" description="Glycosyl hydrolase family 43" evidence="1">
    <location>
        <begin position="21"/>
        <end position="335"/>
    </location>
</feature>